<dbReference type="Proteomes" id="UP000255505">
    <property type="component" value="Chromosome I"/>
</dbReference>
<dbReference type="GO" id="GO:0008843">
    <property type="term" value="F:endochitinase activity"/>
    <property type="evidence" value="ECO:0007669"/>
    <property type="project" value="UniProtKB-EC"/>
</dbReference>
<name>A0A375IAA4_9BURK</name>
<reference evidence="3 4" key="1">
    <citation type="submission" date="2018-01" db="EMBL/GenBank/DDBJ databases">
        <authorList>
            <person name="Gaut B.S."/>
            <person name="Morton B.R."/>
            <person name="Clegg M.T."/>
            <person name="Duvall M.R."/>
        </authorList>
    </citation>
    <scope>NUCLEOTIDE SEQUENCE [LARGE SCALE GENOMIC DNA]</scope>
    <source>
        <strain evidence="3">Cupriavidus taiwanensis LMG 19425</strain>
    </source>
</reference>
<dbReference type="InterPro" id="IPR000726">
    <property type="entry name" value="Glyco_hydro_19_cat"/>
</dbReference>
<dbReference type="EMBL" id="LT991976">
    <property type="protein sequence ID" value="SPK71557.1"/>
    <property type="molecule type" value="Genomic_DNA"/>
</dbReference>
<organism evidence="3 4">
    <name type="scientific">Cupriavidus taiwanensis</name>
    <dbReference type="NCBI Taxonomy" id="164546"/>
    <lineage>
        <taxon>Bacteria</taxon>
        <taxon>Pseudomonadati</taxon>
        <taxon>Pseudomonadota</taxon>
        <taxon>Betaproteobacteria</taxon>
        <taxon>Burkholderiales</taxon>
        <taxon>Burkholderiaceae</taxon>
        <taxon>Cupriavidus</taxon>
    </lineage>
</organism>
<feature type="region of interest" description="Disordered" evidence="1">
    <location>
        <begin position="1"/>
        <end position="30"/>
    </location>
</feature>
<protein>
    <submittedName>
        <fullName evidence="3">Chitinase (Modular protein)</fullName>
        <ecNumber evidence="3">3.2.1.14</ecNumber>
    </submittedName>
</protein>
<dbReference type="PANTHER" id="PTHR34408:SF1">
    <property type="entry name" value="GLYCOSYL HYDROLASE FAMILY 19 DOMAIN-CONTAINING PROTEIN HI_1415"/>
    <property type="match status" value="1"/>
</dbReference>
<dbReference type="EC" id="3.2.1.14" evidence="3"/>
<dbReference type="PANTHER" id="PTHR34408">
    <property type="entry name" value="FAMILY PROTEIN, PUTATIVE-RELATED"/>
    <property type="match status" value="1"/>
</dbReference>
<feature type="domain" description="Glycoside hydrolase family 19 catalytic" evidence="2">
    <location>
        <begin position="80"/>
        <end position="186"/>
    </location>
</feature>
<evidence type="ECO:0000259" key="2">
    <source>
        <dbReference type="Pfam" id="PF00182"/>
    </source>
</evidence>
<evidence type="ECO:0000313" key="3">
    <source>
        <dbReference type="EMBL" id="SPK71557.1"/>
    </source>
</evidence>
<gene>
    <name evidence="3" type="ORF">CT19425_30781</name>
</gene>
<proteinExistence type="predicted"/>
<dbReference type="Gene3D" id="1.10.530.10">
    <property type="match status" value="1"/>
</dbReference>
<dbReference type="InterPro" id="IPR052354">
    <property type="entry name" value="Cell_Wall_Dynamics_Protein"/>
</dbReference>
<keyword evidence="3" id="KW-0326">Glycosidase</keyword>
<dbReference type="SUPFAM" id="SSF53955">
    <property type="entry name" value="Lysozyme-like"/>
    <property type="match status" value="1"/>
</dbReference>
<dbReference type="GO" id="GO:0006032">
    <property type="term" value="P:chitin catabolic process"/>
    <property type="evidence" value="ECO:0007669"/>
    <property type="project" value="InterPro"/>
</dbReference>
<sequence>MAPASTDTTTHTTAGAIPNAIPNAIPGAMTGTAATATTTTRRRSMQMTPEQFRAATGLGEPQCARWFPRLCEAMQAYDITGTARVAAFLAQTGHESLGYQFITHELWGPTPAQALYEPPSRKAMALGNVRAGDGKRFRGRGLIQITGRANYSVCGAALGADLTAAPELLEQDAWAARSAAWWWRTHGCNALADSGDFIALTRRINGGTNGLEDRLRRWKVATAALS</sequence>
<accession>A0A375IAA4</accession>
<dbReference type="GO" id="GO:0016998">
    <property type="term" value="P:cell wall macromolecule catabolic process"/>
    <property type="evidence" value="ECO:0007669"/>
    <property type="project" value="InterPro"/>
</dbReference>
<dbReference type="Pfam" id="PF00182">
    <property type="entry name" value="Glyco_hydro_19"/>
    <property type="match status" value="1"/>
</dbReference>
<evidence type="ECO:0000256" key="1">
    <source>
        <dbReference type="SAM" id="MobiDB-lite"/>
    </source>
</evidence>
<dbReference type="InterPro" id="IPR023346">
    <property type="entry name" value="Lysozyme-like_dom_sf"/>
</dbReference>
<keyword evidence="3" id="KW-0378">Hydrolase</keyword>
<evidence type="ECO:0000313" key="4">
    <source>
        <dbReference type="Proteomes" id="UP000255505"/>
    </source>
</evidence>
<dbReference type="AlphaFoldDB" id="A0A375IAA4"/>